<proteinExistence type="predicted"/>
<feature type="domain" description="Protein-glutamine gamma-glutamyltransferase-like C-terminal" evidence="3">
    <location>
        <begin position="134"/>
        <end position="203"/>
    </location>
</feature>
<keyword evidence="5" id="KW-1185">Reference proteome</keyword>
<dbReference type="InterPro" id="IPR025403">
    <property type="entry name" value="TgpA-like_C"/>
</dbReference>
<keyword evidence="2" id="KW-1133">Transmembrane helix</keyword>
<evidence type="ECO:0000259" key="3">
    <source>
        <dbReference type="Pfam" id="PF13559"/>
    </source>
</evidence>
<protein>
    <submittedName>
        <fullName evidence="4">DUF4129 domain-containing protein</fullName>
    </submittedName>
</protein>
<evidence type="ECO:0000313" key="5">
    <source>
        <dbReference type="Proteomes" id="UP000244978"/>
    </source>
</evidence>
<keyword evidence="2" id="KW-0472">Membrane</keyword>
<evidence type="ECO:0000256" key="1">
    <source>
        <dbReference type="SAM" id="MobiDB-lite"/>
    </source>
</evidence>
<sequence>MAPAHLVKSEETPLTPDREEAREWVLGELSRREYQESKPSWFDQLAADFWDWLTSLEITATDGQQGIGLLLLTLAVAAVIVTAFIVFGRPALARRTRISATIFGDDDARTAAQMRSAAQSAAAQGRWSDAVLDLFRAMARDLAHRAVVTIAPGTTAQAFSARASSAFPASTTDLAKAAEIFDSVRYLDHEGTREQYDALLRLDQEIQKQKPLLPGHDRMTAGAESGGRS</sequence>
<dbReference type="RefSeq" id="WP_108998345.1">
    <property type="nucleotide sequence ID" value="NZ_QEEX01000002.1"/>
</dbReference>
<accession>A0A2U1SWS5</accession>
<dbReference type="Pfam" id="PF13559">
    <property type="entry name" value="DUF4129"/>
    <property type="match status" value="1"/>
</dbReference>
<evidence type="ECO:0000256" key="2">
    <source>
        <dbReference type="SAM" id="Phobius"/>
    </source>
</evidence>
<name>A0A2U1SWS5_9MICO</name>
<organism evidence="4 5">
    <name type="scientific">Homoserinimonas hongtaonis</name>
    <dbReference type="NCBI Taxonomy" id="2079791"/>
    <lineage>
        <taxon>Bacteria</taxon>
        <taxon>Bacillati</taxon>
        <taxon>Actinomycetota</taxon>
        <taxon>Actinomycetes</taxon>
        <taxon>Micrococcales</taxon>
        <taxon>Microbacteriaceae</taxon>
        <taxon>Homoserinimonas</taxon>
    </lineage>
</organism>
<reference evidence="5" key="1">
    <citation type="submission" date="2018-04" db="EMBL/GenBank/DDBJ databases">
        <authorList>
            <person name="Liu S."/>
            <person name="Wang Z."/>
            <person name="Li J."/>
        </authorList>
    </citation>
    <scope>NUCLEOTIDE SEQUENCE [LARGE SCALE GENOMIC DNA]</scope>
    <source>
        <strain evidence="5">S1194</strain>
    </source>
</reference>
<feature type="region of interest" description="Disordered" evidence="1">
    <location>
        <begin position="207"/>
        <end position="229"/>
    </location>
</feature>
<gene>
    <name evidence="4" type="ORF">DF220_11860</name>
</gene>
<feature type="transmembrane region" description="Helical" evidence="2">
    <location>
        <begin position="66"/>
        <end position="87"/>
    </location>
</feature>
<dbReference type="EMBL" id="QEEX01000002">
    <property type="protein sequence ID" value="PWB96080.1"/>
    <property type="molecule type" value="Genomic_DNA"/>
</dbReference>
<evidence type="ECO:0000313" key="4">
    <source>
        <dbReference type="EMBL" id="PWB96080.1"/>
    </source>
</evidence>
<keyword evidence="2" id="KW-0812">Transmembrane</keyword>
<comment type="caution">
    <text evidence="4">The sequence shown here is derived from an EMBL/GenBank/DDBJ whole genome shotgun (WGS) entry which is preliminary data.</text>
</comment>
<dbReference type="AlphaFoldDB" id="A0A2U1SWS5"/>
<dbReference type="Proteomes" id="UP000244978">
    <property type="component" value="Unassembled WGS sequence"/>
</dbReference>